<accession>A0A1F4NQ55</accession>
<sequence length="794" mass="90234">MSESYENPSGNDPLSPEEIARFRAEHYNPSLKRSVFEEKSIFRSTDERKIKKTDKAQAKNESARTKAIDKISGESLPGTIDRLGKNMEDELSEAYPYPRPKEESEYQEIHSQQWDNTCTFAAFVNIINSFGRLPETDLNNLEETFQVAAGDDLKDVHGITWDKFKNFIGKTGYKAEAGKTRADWFSKLKTGGGAIVKVVTEKGNYHAKAVIVVNGELLLVDPEQPGKREAVEAVQAFELSRVGLDQLLTGLGVHPEDKEWITKNVLVFDGDKNYRKESIVKPTDRMTEYEKAINDYVSGGTDIAGTPLENKAERKQYRININQEYKLAQQALTAEEQEQIKTELKEYYDRYHYPNAEYNDPDAIKMSSGLKAEHLGRLDKAFENDLERAVVSYAYLKTILSTPEKRAEQTKYIESQLGHYSHLDLDNARKVIKTTAITSVDKLTLGQRAKLRIDFDKKNPIYSPYLKLLRTRQAVRGLTNTEQDYLIKHGNLKMGVERPAEKPEPSVLGSLDYDNQEKEWVAGANNEFVGARKKKSNIEQKAREIRKSFEVTDSGALRKQLDQLSDQQKISELKHQLGALFSGGQKEGKTTKPTKKIEDSPIGPETLPGAEQIVLPNDQELVEFLGEKLDKYYELYEQGDKKTEQKMANIFALLKELVHEGVIDKTEFAEEMSRRLLSNEVVLDHGYSQKDQDKYFESAYNKVKDYVDNYRKISDQEKQDRKQAIADGMFAQRGSEVLVSDLKPNMVFEGNVYAPGVQTPGWSDLLIPKNRPLSQEEITRIKTKFPGSKLSVGK</sequence>
<evidence type="ECO:0000313" key="2">
    <source>
        <dbReference type="EMBL" id="OGB73584.1"/>
    </source>
</evidence>
<reference evidence="2 3" key="1">
    <citation type="journal article" date="2016" name="Nat. Commun.">
        <title>Thousands of microbial genomes shed light on interconnected biogeochemical processes in an aquifer system.</title>
        <authorList>
            <person name="Anantharaman K."/>
            <person name="Brown C.T."/>
            <person name="Hug L.A."/>
            <person name="Sharon I."/>
            <person name="Castelle C.J."/>
            <person name="Probst A.J."/>
            <person name="Thomas B.C."/>
            <person name="Singh A."/>
            <person name="Wilkins M.J."/>
            <person name="Karaoz U."/>
            <person name="Brodie E.L."/>
            <person name="Williams K.H."/>
            <person name="Hubbard S.S."/>
            <person name="Banfield J.F."/>
        </authorList>
    </citation>
    <scope>NUCLEOTIDE SEQUENCE [LARGE SCALE GENOMIC DNA]</scope>
</reference>
<gene>
    <name evidence="2" type="ORF">A3K51_01915</name>
</gene>
<feature type="region of interest" description="Disordered" evidence="1">
    <location>
        <begin position="583"/>
        <end position="604"/>
    </location>
</feature>
<evidence type="ECO:0000313" key="3">
    <source>
        <dbReference type="Proteomes" id="UP000178085"/>
    </source>
</evidence>
<protein>
    <submittedName>
        <fullName evidence="2">Uncharacterized protein</fullName>
    </submittedName>
</protein>
<name>A0A1F4NQ55_UNCK3</name>
<dbReference type="Proteomes" id="UP000178085">
    <property type="component" value="Unassembled WGS sequence"/>
</dbReference>
<comment type="caution">
    <text evidence="2">The sequence shown here is derived from an EMBL/GenBank/DDBJ whole genome shotgun (WGS) entry which is preliminary data.</text>
</comment>
<proteinExistence type="predicted"/>
<dbReference type="EMBL" id="METD01000001">
    <property type="protein sequence ID" value="OGB73584.1"/>
    <property type="molecule type" value="Genomic_DNA"/>
</dbReference>
<feature type="compositionally biased region" description="Basic and acidic residues" evidence="1">
    <location>
        <begin position="586"/>
        <end position="599"/>
    </location>
</feature>
<feature type="region of interest" description="Disordered" evidence="1">
    <location>
        <begin position="46"/>
        <end position="66"/>
    </location>
</feature>
<evidence type="ECO:0000256" key="1">
    <source>
        <dbReference type="SAM" id="MobiDB-lite"/>
    </source>
</evidence>
<dbReference type="AlphaFoldDB" id="A0A1F4NQ55"/>
<organism evidence="2 3">
    <name type="scientific">candidate division Kazan bacterium RIFCSPLOWO2_01_FULL_45_19</name>
    <dbReference type="NCBI Taxonomy" id="1798538"/>
    <lineage>
        <taxon>Bacteria</taxon>
        <taxon>Bacteria division Kazan-3B-28</taxon>
    </lineage>
</organism>